<comment type="caution">
    <text evidence="1">The sequence shown here is derived from an EMBL/GenBank/DDBJ whole genome shotgun (WGS) entry which is preliminary data.</text>
</comment>
<dbReference type="Proteomes" id="UP001230649">
    <property type="component" value="Unassembled WGS sequence"/>
</dbReference>
<reference evidence="1" key="1">
    <citation type="submission" date="2023-04" db="EMBL/GenBank/DDBJ databases">
        <title>Draft Genome sequencing of Naganishia species isolated from polar environments using Oxford Nanopore Technology.</title>
        <authorList>
            <person name="Leo P."/>
            <person name="Venkateswaran K."/>
        </authorList>
    </citation>
    <scope>NUCLEOTIDE SEQUENCE</scope>
    <source>
        <strain evidence="1">MNA-CCFEE 5262</strain>
    </source>
</reference>
<protein>
    <submittedName>
        <fullName evidence="1">Uncharacterized protein</fullName>
    </submittedName>
</protein>
<evidence type="ECO:0000313" key="2">
    <source>
        <dbReference type="Proteomes" id="UP001230649"/>
    </source>
</evidence>
<keyword evidence="2" id="KW-1185">Reference proteome</keyword>
<accession>A0ACC2V3W8</accession>
<name>A0ACC2V3W8_9TREE</name>
<dbReference type="EMBL" id="JASBWS010000145">
    <property type="protein sequence ID" value="KAJ9093952.1"/>
    <property type="molecule type" value="Genomic_DNA"/>
</dbReference>
<evidence type="ECO:0000313" key="1">
    <source>
        <dbReference type="EMBL" id="KAJ9093952.1"/>
    </source>
</evidence>
<proteinExistence type="predicted"/>
<gene>
    <name evidence="1" type="ORF">QFC20_007008</name>
</gene>
<sequence length="483" mass="56472">MSSGATTKSRYFRQTPRKWFLRILAMLLICLGLFHLISTIAFPNDSSLFKRRFGKEGQSALEAKRGDWCTGKEYLDGEWLKRDEEVTLPRLREIFKYTDGGVFACLARDSPRGTMPPQGDPEHYARILEKAQYEWKPKSGCRTHEWDGWNFAKLVGDSLADQIYRAVHFTLVTPRNSLFMINGSPERIFNISVNPAHPNALRLAKEAGVSVERFERPVFNYWREHHLIHRDELDHVFKGLWHYVPWVGGPTFAQNGWIHDRSWWYELWTELLAQPIRLVPREDGTTPKEEASTISFNSAPHWTTTELWPEHTRRIVRDEDLLRGWVGTFTIVMQKVAQVAQENDVIAWWRSTVPGQVDCRQYTAPENNRTNHLSTLNPNATGFNWHLYPTMDRYASTRLGYKPFDSNQYLGPTRDALRYLDLWSMSVKRPDAHLNPQVDCSHFCQPGIPNEWLQFIWHLTLLEAKNDDYDRPNGKWWASRIEL</sequence>
<organism evidence="1 2">
    <name type="scientific">Naganishia adeliensis</name>
    <dbReference type="NCBI Taxonomy" id="92952"/>
    <lineage>
        <taxon>Eukaryota</taxon>
        <taxon>Fungi</taxon>
        <taxon>Dikarya</taxon>
        <taxon>Basidiomycota</taxon>
        <taxon>Agaricomycotina</taxon>
        <taxon>Tremellomycetes</taxon>
        <taxon>Filobasidiales</taxon>
        <taxon>Filobasidiaceae</taxon>
        <taxon>Naganishia</taxon>
    </lineage>
</organism>